<dbReference type="PANTHER" id="PTHR13371:SF11">
    <property type="entry name" value="PITH DOMAIN-CONTAINING PROTEIN"/>
    <property type="match status" value="1"/>
</dbReference>
<evidence type="ECO:0000259" key="2">
    <source>
        <dbReference type="Pfam" id="PF21038"/>
    </source>
</evidence>
<feature type="compositionally biased region" description="Basic and acidic residues" evidence="1">
    <location>
        <begin position="249"/>
        <end position="261"/>
    </location>
</feature>
<sequence length="459" mass="51681">MVVQYDLISVSSEDEEAITQFRKEQPSILEIEGNGVCWISEPNRGFPQSLILKLDHTSDIFRIDVIAHPQLIPSSMTVHFGLPSPGKHRHTTGNSFDADYVQKGTIYFVEGEHVNTKQTLLTSGEAHYIRFTTHGLYKTSKNPHAQVGVISIVLNGNSSSYGGLRFDSSSSAPSSPRDHLSSSITLPSIIGPTPDSTPSTTPRYASSPEYLIPLMQLDAISDKGMEYVVDKGAKPHPPLSPRPIGDATPEMRTEPFRKNEPPKALRDSYIYFQLSPPRRIVISPYEDKGSKAIAMPIRPISRETVIVPPMISLKPIHLPEDDSDEEEVIFTRQMITRLNNKLIAQNEQPVPVSEERYWKGEKKTRVPSASKLFPKNTNSDPLSAPRPSLRSPRLQLQLLQMRRSHLLQLLHRRCRKPRRCSPRTRWMPASSKTCSGRSRRTRATSTLNHCRFDPTAWIL</sequence>
<feature type="compositionally biased region" description="Low complexity" evidence="1">
    <location>
        <begin position="165"/>
        <end position="175"/>
    </location>
</feature>
<comment type="caution">
    <text evidence="3">The sequence shown here is derived from an EMBL/GenBank/DDBJ whole genome shotgun (WGS) entry which is preliminary data.</text>
</comment>
<dbReference type="InterPro" id="IPR052607">
    <property type="entry name" value="CEP104-like"/>
</dbReference>
<evidence type="ECO:0000256" key="1">
    <source>
        <dbReference type="SAM" id="MobiDB-lite"/>
    </source>
</evidence>
<feature type="region of interest" description="Disordered" evidence="1">
    <location>
        <begin position="165"/>
        <end position="205"/>
    </location>
</feature>
<dbReference type="AlphaFoldDB" id="A0AAV5SUC2"/>
<organism evidence="3 4">
    <name type="scientific">Pristionchus entomophagus</name>
    <dbReference type="NCBI Taxonomy" id="358040"/>
    <lineage>
        <taxon>Eukaryota</taxon>
        <taxon>Metazoa</taxon>
        <taxon>Ecdysozoa</taxon>
        <taxon>Nematoda</taxon>
        <taxon>Chromadorea</taxon>
        <taxon>Rhabditida</taxon>
        <taxon>Rhabditina</taxon>
        <taxon>Diplogasteromorpha</taxon>
        <taxon>Diplogasteroidea</taxon>
        <taxon>Neodiplogasteridae</taxon>
        <taxon>Pristionchus</taxon>
    </lineage>
</organism>
<feature type="domain" description="Centrosomal protein CEP104 N-terminal" evidence="2">
    <location>
        <begin position="38"/>
        <end position="155"/>
    </location>
</feature>
<dbReference type="GO" id="GO:0005929">
    <property type="term" value="C:cilium"/>
    <property type="evidence" value="ECO:0007669"/>
    <property type="project" value="TreeGrafter"/>
</dbReference>
<proteinExistence type="predicted"/>
<reference evidence="3" key="1">
    <citation type="submission" date="2023-10" db="EMBL/GenBank/DDBJ databases">
        <title>Genome assembly of Pristionchus species.</title>
        <authorList>
            <person name="Yoshida K."/>
            <person name="Sommer R.J."/>
        </authorList>
    </citation>
    <scope>NUCLEOTIDE SEQUENCE</scope>
    <source>
        <strain evidence="3">RS0144</strain>
    </source>
</reference>
<dbReference type="Pfam" id="PF21038">
    <property type="entry name" value="CEP104_N"/>
    <property type="match status" value="1"/>
</dbReference>
<evidence type="ECO:0000313" key="3">
    <source>
        <dbReference type="EMBL" id="GMS86746.1"/>
    </source>
</evidence>
<feature type="region of interest" description="Disordered" evidence="1">
    <location>
        <begin position="359"/>
        <end position="389"/>
    </location>
</feature>
<feature type="region of interest" description="Disordered" evidence="1">
    <location>
        <begin position="232"/>
        <end position="261"/>
    </location>
</feature>
<gene>
    <name evidence="3" type="ORF">PENTCL1PPCAC_8921</name>
</gene>
<dbReference type="InterPro" id="IPR048739">
    <property type="entry name" value="CEP104_N"/>
</dbReference>
<dbReference type="Proteomes" id="UP001432027">
    <property type="component" value="Unassembled WGS sequence"/>
</dbReference>
<name>A0AAV5SUC2_9BILA</name>
<dbReference type="EMBL" id="BTSX01000002">
    <property type="protein sequence ID" value="GMS86746.1"/>
    <property type="molecule type" value="Genomic_DNA"/>
</dbReference>
<evidence type="ECO:0000313" key="4">
    <source>
        <dbReference type="Proteomes" id="UP001432027"/>
    </source>
</evidence>
<keyword evidence="4" id="KW-1185">Reference proteome</keyword>
<protein>
    <recommendedName>
        <fullName evidence="2">Centrosomal protein CEP104 N-terminal domain-containing protein</fullName>
    </recommendedName>
</protein>
<dbReference type="PANTHER" id="PTHR13371">
    <property type="entry name" value="GLYCINE-, GLUTAMATE-, THIENYLCYCLOHEXYLPIPERIDINE-BINDING PROTEIN"/>
    <property type="match status" value="1"/>
</dbReference>
<feature type="compositionally biased region" description="Low complexity" evidence="1">
    <location>
        <begin position="192"/>
        <end position="202"/>
    </location>
</feature>
<accession>A0AAV5SUC2</accession>